<dbReference type="SUPFAM" id="SSF52402">
    <property type="entry name" value="Adenine nucleotide alpha hydrolases-like"/>
    <property type="match status" value="1"/>
</dbReference>
<dbReference type="GO" id="GO:0004055">
    <property type="term" value="F:argininosuccinate synthase activity"/>
    <property type="evidence" value="ECO:0007669"/>
    <property type="project" value="UniProtKB-EC"/>
</dbReference>
<gene>
    <name evidence="10" type="ORF">SAMN05443639_10418</name>
</gene>
<dbReference type="GO" id="GO:0000053">
    <property type="term" value="P:argininosuccinate metabolic process"/>
    <property type="evidence" value="ECO:0007669"/>
    <property type="project" value="TreeGrafter"/>
</dbReference>
<dbReference type="Gene3D" id="3.40.50.620">
    <property type="entry name" value="HUPs"/>
    <property type="match status" value="1"/>
</dbReference>
<comment type="pathway">
    <text evidence="1">Amino-acid biosynthesis; L-arginine biosynthesis; L-arginine from L-ornithine and carbamoyl phosphate: step 2/3.</text>
</comment>
<keyword evidence="3" id="KW-0055">Arginine biosynthesis</keyword>
<evidence type="ECO:0000313" key="10">
    <source>
        <dbReference type="EMBL" id="SET71143.1"/>
    </source>
</evidence>
<dbReference type="GO" id="GO:0006526">
    <property type="term" value="P:L-arginine biosynthetic process"/>
    <property type="evidence" value="ECO:0007669"/>
    <property type="project" value="UniProtKB-UniPathway"/>
</dbReference>
<dbReference type="UniPathway" id="UPA00068">
    <property type="reaction ID" value="UER00113"/>
</dbReference>
<dbReference type="PANTHER" id="PTHR11587">
    <property type="entry name" value="ARGININOSUCCINATE SYNTHASE"/>
    <property type="match status" value="1"/>
</dbReference>
<evidence type="ECO:0000259" key="9">
    <source>
        <dbReference type="Pfam" id="PF20979"/>
    </source>
</evidence>
<evidence type="ECO:0000313" key="11">
    <source>
        <dbReference type="Proteomes" id="UP000199181"/>
    </source>
</evidence>
<dbReference type="InterPro" id="IPR014729">
    <property type="entry name" value="Rossmann-like_a/b/a_fold"/>
</dbReference>
<keyword evidence="11" id="KW-1185">Reference proteome</keyword>
<feature type="domain" description="Arginosuccinate synthase-like N-terminal" evidence="8">
    <location>
        <begin position="2"/>
        <end position="149"/>
    </location>
</feature>
<evidence type="ECO:0000259" key="8">
    <source>
        <dbReference type="Pfam" id="PF00764"/>
    </source>
</evidence>
<keyword evidence="5" id="KW-0028">Amino-acid biosynthesis</keyword>
<dbReference type="GO" id="GO:0005524">
    <property type="term" value="F:ATP binding"/>
    <property type="evidence" value="ECO:0007669"/>
    <property type="project" value="UniProtKB-KW"/>
</dbReference>
<evidence type="ECO:0000256" key="5">
    <source>
        <dbReference type="ARBA" id="ARBA00022605"/>
    </source>
</evidence>
<dbReference type="InterPro" id="IPR048267">
    <property type="entry name" value="Arginosuc_syn_N"/>
</dbReference>
<dbReference type="Proteomes" id="UP000199181">
    <property type="component" value="Unassembled WGS sequence"/>
</dbReference>
<protein>
    <recommendedName>
        <fullName evidence="2">argininosuccinate synthase</fullName>
        <ecNumber evidence="2">6.3.4.5</ecNumber>
    </recommendedName>
</protein>
<dbReference type="PANTHER" id="PTHR11587:SF2">
    <property type="entry name" value="ARGININOSUCCINATE SYNTHASE"/>
    <property type="match status" value="1"/>
</dbReference>
<evidence type="ECO:0000256" key="1">
    <source>
        <dbReference type="ARBA" id="ARBA00004967"/>
    </source>
</evidence>
<dbReference type="Gene3D" id="3.90.1260.10">
    <property type="entry name" value="Argininosuccinate synthetase, chain A, domain 2"/>
    <property type="match status" value="1"/>
</dbReference>
<dbReference type="InterPro" id="IPR048268">
    <property type="entry name" value="Arginosuc_syn_C"/>
</dbReference>
<dbReference type="GO" id="GO:0000050">
    <property type="term" value="P:urea cycle"/>
    <property type="evidence" value="ECO:0007669"/>
    <property type="project" value="TreeGrafter"/>
</dbReference>
<evidence type="ECO:0000256" key="6">
    <source>
        <dbReference type="ARBA" id="ARBA00022741"/>
    </source>
</evidence>
<dbReference type="SUPFAM" id="SSF69864">
    <property type="entry name" value="Argininosuccinate synthetase, C-terminal domain"/>
    <property type="match status" value="1"/>
</dbReference>
<name>A0A1I0GIX6_9BACT</name>
<accession>A0A1I0GIX6</accession>
<dbReference type="InterPro" id="IPR001518">
    <property type="entry name" value="Arginosuc_synth"/>
</dbReference>
<sequence length="393" mass="43964">MLLYSGGIDSMYAALQLRQFDFEVHALVADVGQALKRDLQSNAERLGLRLHVVNVQNTICDDFIAKGILANGLFNDHFPIASSYTRPLIASEAVKLAEKVHSTLLVHSATPFQNSGARFNLSIRALAPHLNIFCPAVGEYTSREEKIAALNKAGFSFAGEQPIYSVDENLWARVIENGTLEEPWLDIPNEGIFTWTVNPEKCKEPPMELRVGFEQGLPVSLDGKRMSLLEIIKDLNVRLGRYGIGRYTGLEDGSFGVKNPEIREAPAAAMLHQSHLQMEEMVLSSEELRVKRGLDREWTNLAVFGGWYSPLKAHLEAAIHSFNRDLTGSIKWRVTSGQIFPIAKDSPHALYSARFPEFLEEFRPYSLNSFYQGKARLNRIGTPSAKNHEKANP</sequence>
<dbReference type="Pfam" id="PF20979">
    <property type="entry name" value="Arginosuc_syn_C"/>
    <property type="match status" value="1"/>
</dbReference>
<dbReference type="AlphaFoldDB" id="A0A1I0GIX6"/>
<evidence type="ECO:0000256" key="7">
    <source>
        <dbReference type="ARBA" id="ARBA00022840"/>
    </source>
</evidence>
<keyword evidence="4" id="KW-0436">Ligase</keyword>
<dbReference type="RefSeq" id="WP_177233564.1">
    <property type="nucleotide sequence ID" value="NZ_FOIJ01000004.1"/>
</dbReference>
<dbReference type="EC" id="6.3.4.5" evidence="2"/>
<dbReference type="Pfam" id="PF00764">
    <property type="entry name" value="Arginosuc_synth"/>
    <property type="match status" value="1"/>
</dbReference>
<feature type="domain" description="Arginosuccinate synthase C-terminal" evidence="9">
    <location>
        <begin position="164"/>
        <end position="357"/>
    </location>
</feature>
<evidence type="ECO:0000256" key="2">
    <source>
        <dbReference type="ARBA" id="ARBA00012286"/>
    </source>
</evidence>
<proteinExistence type="predicted"/>
<evidence type="ECO:0000256" key="4">
    <source>
        <dbReference type="ARBA" id="ARBA00022598"/>
    </source>
</evidence>
<dbReference type="GO" id="GO:0005737">
    <property type="term" value="C:cytoplasm"/>
    <property type="evidence" value="ECO:0007669"/>
    <property type="project" value="TreeGrafter"/>
</dbReference>
<dbReference type="EMBL" id="FOIJ01000004">
    <property type="protein sequence ID" value="SET71143.1"/>
    <property type="molecule type" value="Genomic_DNA"/>
</dbReference>
<evidence type="ECO:0000256" key="3">
    <source>
        <dbReference type="ARBA" id="ARBA00022571"/>
    </source>
</evidence>
<keyword evidence="7" id="KW-0067">ATP-binding</keyword>
<keyword evidence="6" id="KW-0547">Nucleotide-binding</keyword>
<dbReference type="InterPro" id="IPR024074">
    <property type="entry name" value="AS_cat/multimer_dom_body"/>
</dbReference>
<reference evidence="11" key="1">
    <citation type="submission" date="2016-10" db="EMBL/GenBank/DDBJ databases">
        <authorList>
            <person name="Varghese N."/>
            <person name="Submissions S."/>
        </authorList>
    </citation>
    <scope>NUCLEOTIDE SEQUENCE [LARGE SCALE GENOMIC DNA]</scope>
    <source>
        <strain evidence="11">DSM 16858</strain>
    </source>
</reference>
<organism evidence="10 11">
    <name type="scientific">Stigmatella erecta</name>
    <dbReference type="NCBI Taxonomy" id="83460"/>
    <lineage>
        <taxon>Bacteria</taxon>
        <taxon>Pseudomonadati</taxon>
        <taxon>Myxococcota</taxon>
        <taxon>Myxococcia</taxon>
        <taxon>Myxococcales</taxon>
        <taxon>Cystobacterineae</taxon>
        <taxon>Archangiaceae</taxon>
        <taxon>Stigmatella</taxon>
    </lineage>
</organism>